<dbReference type="Proteomes" id="UP000266841">
    <property type="component" value="Unassembled WGS sequence"/>
</dbReference>
<organism evidence="2 3">
    <name type="scientific">Thalassiosira oceanica</name>
    <name type="common">Marine diatom</name>
    <dbReference type="NCBI Taxonomy" id="159749"/>
    <lineage>
        <taxon>Eukaryota</taxon>
        <taxon>Sar</taxon>
        <taxon>Stramenopiles</taxon>
        <taxon>Ochrophyta</taxon>
        <taxon>Bacillariophyta</taxon>
        <taxon>Coscinodiscophyceae</taxon>
        <taxon>Thalassiosirophycidae</taxon>
        <taxon>Thalassiosirales</taxon>
        <taxon>Thalassiosiraceae</taxon>
        <taxon>Thalassiosira</taxon>
    </lineage>
</organism>
<evidence type="ECO:0000256" key="1">
    <source>
        <dbReference type="SAM" id="MobiDB-lite"/>
    </source>
</evidence>
<accession>K0TLT9</accession>
<dbReference type="AlphaFoldDB" id="K0TLT9"/>
<dbReference type="EMBL" id="AGNL01002836">
    <property type="protein sequence ID" value="EJK75606.1"/>
    <property type="molecule type" value="Genomic_DNA"/>
</dbReference>
<protein>
    <submittedName>
        <fullName evidence="2">Uncharacterized protein</fullName>
    </submittedName>
</protein>
<proteinExistence type="predicted"/>
<feature type="compositionally biased region" description="Basic and acidic residues" evidence="1">
    <location>
        <begin position="30"/>
        <end position="44"/>
    </location>
</feature>
<feature type="compositionally biased region" description="Basic and acidic residues" evidence="1">
    <location>
        <begin position="102"/>
        <end position="124"/>
    </location>
</feature>
<feature type="region of interest" description="Disordered" evidence="1">
    <location>
        <begin position="100"/>
        <end position="128"/>
    </location>
</feature>
<reference evidence="2 3" key="1">
    <citation type="journal article" date="2012" name="Genome Biol.">
        <title>Genome and low-iron response of an oceanic diatom adapted to chronic iron limitation.</title>
        <authorList>
            <person name="Lommer M."/>
            <person name="Specht M."/>
            <person name="Roy A.S."/>
            <person name="Kraemer L."/>
            <person name="Andreson R."/>
            <person name="Gutowska M.A."/>
            <person name="Wolf J."/>
            <person name="Bergner S.V."/>
            <person name="Schilhabel M.B."/>
            <person name="Klostermeier U.C."/>
            <person name="Beiko R.G."/>
            <person name="Rosenstiel P."/>
            <person name="Hippler M."/>
            <person name="Laroche J."/>
        </authorList>
    </citation>
    <scope>NUCLEOTIDE SEQUENCE [LARGE SCALE GENOMIC DNA]</scope>
    <source>
        <strain evidence="2 3">CCMP1005</strain>
    </source>
</reference>
<evidence type="ECO:0000313" key="3">
    <source>
        <dbReference type="Proteomes" id="UP000266841"/>
    </source>
</evidence>
<feature type="compositionally biased region" description="Basic and acidic residues" evidence="1">
    <location>
        <begin position="1"/>
        <end position="17"/>
    </location>
</feature>
<evidence type="ECO:0000313" key="2">
    <source>
        <dbReference type="EMBL" id="EJK75606.1"/>
    </source>
</evidence>
<feature type="region of interest" description="Disordered" evidence="1">
    <location>
        <begin position="1"/>
        <end position="51"/>
    </location>
</feature>
<sequence length="297" mass="32619">MQTRGRDTRASGRHIPDHGIGADCGRPSHHRSDGGGRGRVREESQGQEEGSLRGVAVTLLPQRSFLACLLGLFSSEEKIASLSYPRADWTSLAHAVAYRPSPDVKKKGSPRSERERRARPHEFSGHGTLTTAIGHRCHARELKRREGAGANPLGQADVHRGLLRAPLAVGLQRPLLPPAGLRPQGDAGLLAWPVPAPDGVGRGWRRGPVDGERAREAAATGGAEKVGVEVDTRRRHCHGRIRRVGDNISGEQGQFREQVVRYGRKSRRTEWLVNFVRWGWRTAYLSVDGEPPFTRGL</sequence>
<keyword evidence="3" id="KW-1185">Reference proteome</keyword>
<gene>
    <name evidence="2" type="ORF">THAOC_02665</name>
</gene>
<comment type="caution">
    <text evidence="2">The sequence shown here is derived from an EMBL/GenBank/DDBJ whole genome shotgun (WGS) entry which is preliminary data.</text>
</comment>
<name>K0TLT9_THAOC</name>